<dbReference type="AlphaFoldDB" id="A0AAF0H8Y1"/>
<dbReference type="EMBL" id="CP124733">
    <property type="protein sequence ID" value="WHA39891.1"/>
    <property type="molecule type" value="Genomic_DNA"/>
</dbReference>
<dbReference type="GO" id="GO:0005198">
    <property type="term" value="F:structural molecule activity"/>
    <property type="evidence" value="ECO:0007669"/>
    <property type="project" value="InterPro"/>
</dbReference>
<organism evidence="1 2">
    <name type="scientific">Agrobacterium larrymoorei</name>
    <dbReference type="NCBI Taxonomy" id="160699"/>
    <lineage>
        <taxon>Bacteria</taxon>
        <taxon>Pseudomonadati</taxon>
        <taxon>Pseudomonadota</taxon>
        <taxon>Alphaproteobacteria</taxon>
        <taxon>Hyphomicrobiales</taxon>
        <taxon>Rhizobiaceae</taxon>
        <taxon>Rhizobium/Agrobacterium group</taxon>
        <taxon>Agrobacterium</taxon>
    </lineage>
</organism>
<reference evidence="1" key="1">
    <citation type="submission" date="2023-05" db="EMBL/GenBank/DDBJ databases">
        <title>Complete genome sequence of Agrobacterium larrymoorei CFBP5477.</title>
        <authorList>
            <person name="Yen H.-C."/>
            <person name="Chou L."/>
            <person name="Lin Y.-C."/>
            <person name="Lai E.-M."/>
            <person name="Kuo C.-H."/>
        </authorList>
    </citation>
    <scope>NUCLEOTIDE SEQUENCE</scope>
    <source>
        <strain evidence="1">CFBP5477</strain>
    </source>
</reference>
<proteinExistence type="predicted"/>
<dbReference type="Proteomes" id="UP000298664">
    <property type="component" value="Chromosome Circular"/>
</dbReference>
<evidence type="ECO:0008006" key="3">
    <source>
        <dbReference type="Google" id="ProtNLM"/>
    </source>
</evidence>
<sequence>MPAGKVVPLTAFPLLREDTLKSSMLHLKVDLGETAEVIKNGVQCRFQAWFIPFLAFERFDGGMDEFNRSYMKQNNANGGTGTPFFNTMTAGPVGSIPIHKYLGFHAAPTDIINTCYIEAYNLVYNFRLRNRSETLYQAKKVNTLTSTALQPAFWQHQQYKYVVPDWDDLAMEGSVDLSFTNARINVDGVGIKTNSQYSTTSGTVYTPAGNVTATSGAPWTAGASSDAIVLKKQLAAALPDISVNLANAGVKISLANIQLAKETQWWAELKAQFEGIPDTWIVDLLMQGVSVPEQIWKQPIKIADKTEVFGIEKRWATDGANLTDAVVNGSALCDLDIVLPRTPTGGIVMVTAEILPEQLFERARDPMLFITDPDKLPNAMRDSLDPQKVERMSNGEIDTSHASPNGLFGYYPLHFRWQQSNTRIGGKWFKAAPDNVFNEERMHFWVVERPNPTLGSDFMISETFNVFPFADRNSDVAEVECQGTAIIEGNTQFGERLIENDNAYSEVLAKVDQSRITKGV</sequence>
<evidence type="ECO:0000313" key="1">
    <source>
        <dbReference type="EMBL" id="WHA39891.1"/>
    </source>
</evidence>
<dbReference type="Gene3D" id="2.60.169.10">
    <property type="entry name" value="Microviridae F protein"/>
    <property type="match status" value="1"/>
</dbReference>
<dbReference type="InterPro" id="IPR037002">
    <property type="entry name" value="Microviridae_protein_F_sf"/>
</dbReference>
<evidence type="ECO:0000313" key="2">
    <source>
        <dbReference type="Proteomes" id="UP000298664"/>
    </source>
</evidence>
<gene>
    <name evidence="1" type="ORF">CFBP5477_008485</name>
</gene>
<name>A0AAF0H8Y1_9HYPH</name>
<dbReference type="RefSeq" id="WP_137394418.1">
    <property type="nucleotide sequence ID" value="NZ_CP124733.1"/>
</dbReference>
<protein>
    <recommendedName>
        <fullName evidence="3">Major capsid protein</fullName>
    </recommendedName>
</protein>
<accession>A0AAF0H8Y1</accession>